<organism evidence="1 2">
    <name type="scientific">Dermacentor silvarum</name>
    <name type="common">Tick</name>
    <dbReference type="NCBI Taxonomy" id="543639"/>
    <lineage>
        <taxon>Eukaryota</taxon>
        <taxon>Metazoa</taxon>
        <taxon>Ecdysozoa</taxon>
        <taxon>Arthropoda</taxon>
        <taxon>Chelicerata</taxon>
        <taxon>Arachnida</taxon>
        <taxon>Acari</taxon>
        <taxon>Parasitiformes</taxon>
        <taxon>Ixodida</taxon>
        <taxon>Ixodoidea</taxon>
        <taxon>Ixodidae</taxon>
        <taxon>Rhipicephalinae</taxon>
        <taxon>Dermacentor</taxon>
    </lineage>
</organism>
<sequence>MISLKCDLLELCHVLLTFSVSEPSTPDPEPARPIVQMERVANPAPGSSNTLCLAACCACCCCVLVVVPSTYLLYLATALAGSIEPEQYEFAGWATVSDVPECSSVVRDVLSTDKSIGDAAVSALICMAVAAPHLMGLGGGFLALYYDE</sequence>
<gene>
    <name evidence="1" type="ORF">HPB49_014185</name>
</gene>
<name>A0ACB8CFA8_DERSI</name>
<comment type="caution">
    <text evidence="1">The sequence shown here is derived from an EMBL/GenBank/DDBJ whole genome shotgun (WGS) entry which is preliminary data.</text>
</comment>
<reference evidence="1" key="1">
    <citation type="submission" date="2020-05" db="EMBL/GenBank/DDBJ databases">
        <title>Large-scale comparative analyses of tick genomes elucidate their genetic diversity and vector capacities.</title>
        <authorList>
            <person name="Jia N."/>
            <person name="Wang J."/>
            <person name="Shi W."/>
            <person name="Du L."/>
            <person name="Sun Y."/>
            <person name="Zhan W."/>
            <person name="Jiang J."/>
            <person name="Wang Q."/>
            <person name="Zhang B."/>
            <person name="Ji P."/>
            <person name="Sakyi L.B."/>
            <person name="Cui X."/>
            <person name="Yuan T."/>
            <person name="Jiang B."/>
            <person name="Yang W."/>
            <person name="Lam T.T.-Y."/>
            <person name="Chang Q."/>
            <person name="Ding S."/>
            <person name="Wang X."/>
            <person name="Zhu J."/>
            <person name="Ruan X."/>
            <person name="Zhao L."/>
            <person name="Wei J."/>
            <person name="Que T."/>
            <person name="Du C."/>
            <person name="Cheng J."/>
            <person name="Dai P."/>
            <person name="Han X."/>
            <person name="Huang E."/>
            <person name="Gao Y."/>
            <person name="Liu J."/>
            <person name="Shao H."/>
            <person name="Ye R."/>
            <person name="Li L."/>
            <person name="Wei W."/>
            <person name="Wang X."/>
            <person name="Wang C."/>
            <person name="Yang T."/>
            <person name="Huo Q."/>
            <person name="Li W."/>
            <person name="Guo W."/>
            <person name="Chen H."/>
            <person name="Zhou L."/>
            <person name="Ni X."/>
            <person name="Tian J."/>
            <person name="Zhou Y."/>
            <person name="Sheng Y."/>
            <person name="Liu T."/>
            <person name="Pan Y."/>
            <person name="Xia L."/>
            <person name="Li J."/>
            <person name="Zhao F."/>
            <person name="Cao W."/>
        </authorList>
    </citation>
    <scope>NUCLEOTIDE SEQUENCE</scope>
    <source>
        <strain evidence="1">Dsil-2018</strain>
    </source>
</reference>
<evidence type="ECO:0000313" key="1">
    <source>
        <dbReference type="EMBL" id="KAH7941470.1"/>
    </source>
</evidence>
<dbReference type="EMBL" id="CM023476">
    <property type="protein sequence ID" value="KAH7941470.1"/>
    <property type="molecule type" value="Genomic_DNA"/>
</dbReference>
<accession>A0ACB8CFA8</accession>
<protein>
    <submittedName>
        <fullName evidence="1">Uncharacterized protein</fullName>
    </submittedName>
</protein>
<proteinExistence type="predicted"/>
<dbReference type="Proteomes" id="UP000821865">
    <property type="component" value="Chromosome 7"/>
</dbReference>
<keyword evidence="2" id="KW-1185">Reference proteome</keyword>
<evidence type="ECO:0000313" key="2">
    <source>
        <dbReference type="Proteomes" id="UP000821865"/>
    </source>
</evidence>